<dbReference type="EMBL" id="CAXAMM010012091">
    <property type="protein sequence ID" value="CAK9027892.1"/>
    <property type="molecule type" value="Genomic_DNA"/>
</dbReference>
<dbReference type="Gene3D" id="3.90.1150.10">
    <property type="entry name" value="Aspartate Aminotransferase, domain 1"/>
    <property type="match status" value="1"/>
</dbReference>
<dbReference type="InterPro" id="IPR015422">
    <property type="entry name" value="PyrdxlP-dep_Trfase_small"/>
</dbReference>
<dbReference type="InterPro" id="IPR015424">
    <property type="entry name" value="PyrdxlP-dep_Trfase"/>
</dbReference>
<accession>A0ABP0KPG3</accession>
<dbReference type="InterPro" id="IPR049704">
    <property type="entry name" value="Aminotrans_3_PPA_site"/>
</dbReference>
<dbReference type="InterPro" id="IPR015421">
    <property type="entry name" value="PyrdxlP-dep_Trfase_major"/>
</dbReference>
<dbReference type="Pfam" id="PF00202">
    <property type="entry name" value="Aminotran_3"/>
    <property type="match status" value="1"/>
</dbReference>
<evidence type="ECO:0000256" key="1">
    <source>
        <dbReference type="ARBA" id="ARBA00008954"/>
    </source>
</evidence>
<organism evidence="3 4">
    <name type="scientific">Durusdinium trenchii</name>
    <dbReference type="NCBI Taxonomy" id="1381693"/>
    <lineage>
        <taxon>Eukaryota</taxon>
        <taxon>Sar</taxon>
        <taxon>Alveolata</taxon>
        <taxon>Dinophyceae</taxon>
        <taxon>Suessiales</taxon>
        <taxon>Symbiodiniaceae</taxon>
        <taxon>Durusdinium</taxon>
    </lineage>
</organism>
<dbReference type="InterPro" id="IPR005814">
    <property type="entry name" value="Aminotrans_3"/>
</dbReference>
<dbReference type="SUPFAM" id="SSF53383">
    <property type="entry name" value="PLP-dependent transferases"/>
    <property type="match status" value="1"/>
</dbReference>
<dbReference type="Gene3D" id="3.40.640.10">
    <property type="entry name" value="Type I PLP-dependent aspartate aminotransferase-like (Major domain)"/>
    <property type="match status" value="1"/>
</dbReference>
<dbReference type="PROSITE" id="PS00600">
    <property type="entry name" value="AA_TRANSFER_CLASS_3"/>
    <property type="match status" value="1"/>
</dbReference>
<comment type="caution">
    <text evidence="3">The sequence shown here is derived from an EMBL/GenBank/DDBJ whole genome shotgun (WGS) entry which is preliminary data.</text>
</comment>
<gene>
    <name evidence="3" type="ORF">SCF082_LOCUS18132</name>
</gene>
<evidence type="ECO:0000313" key="3">
    <source>
        <dbReference type="EMBL" id="CAK9027892.1"/>
    </source>
</evidence>
<dbReference type="Proteomes" id="UP001642464">
    <property type="component" value="Unassembled WGS sequence"/>
</dbReference>
<dbReference type="PANTHER" id="PTHR45688:SF13">
    <property type="entry name" value="ALANINE--GLYOXYLATE AMINOTRANSFERASE 2-LIKE"/>
    <property type="match status" value="1"/>
</dbReference>
<dbReference type="CDD" id="cd00610">
    <property type="entry name" value="OAT_like"/>
    <property type="match status" value="1"/>
</dbReference>
<protein>
    <submittedName>
        <fullName evidence="3">Ethanolamine-phosphate phospho-lyase (Alanine--glyoxylate aminotransferase 2-like 1)</fullName>
    </submittedName>
</protein>
<keyword evidence="4" id="KW-1185">Reference proteome</keyword>
<comment type="similarity">
    <text evidence="1">Belongs to the class-III pyridoxal-phosphate-dependent aminotransferase family.</text>
</comment>
<reference evidence="3 4" key="1">
    <citation type="submission" date="2024-02" db="EMBL/GenBank/DDBJ databases">
        <authorList>
            <person name="Chen Y."/>
            <person name="Shah S."/>
            <person name="Dougan E. K."/>
            <person name="Thang M."/>
            <person name="Chan C."/>
        </authorList>
    </citation>
    <scope>NUCLEOTIDE SEQUENCE [LARGE SCALE GENOMIC DNA]</scope>
</reference>
<sequence length="749" mass="83166">MSAMEHPMTLHMICREVSKPLSSAEEVFGRVVEHAFFSQVQPTQRSQIFGPTETNLAEAGITVYVEEEAQEEVSNFVEANITDVVDVCVDVNLEAISPMGHDEQLAPTQIWQEVYKDNAPVIYWSATHQRMLQGYVEGGGIFITDDPDELPCYDVRVGVRRQLRHAVPISFLQPGLQVHERVLVYVEDYREWKKGIVANVLHAAGFYQVIVFPEEAANAEGEAEDTEPFVLNNVTIERIRKRYEKNDAVLIWRGRLIGWMYGIVLENVEEDTRITPISSPRWTPREKVSREVGGRVLVVIGMQRVERALSKDEILKLRRKHFCPAQSISYANTDPLLILRGEGSYLYDEAGNSYLDTRNNVCHVGHSHPRVARAVAQQVEQLNTNTRYLHPNLCLLAKRLTETFPTGSGLEVCFFVNSGSEANDLATRLAFARSRSRNIIVVDHGYHGHTQQTIEISPYKFDHKGGEGAKPNIFKVPCPDTFRGPHRGEDAGERYAADVAAACKRAGSVAAFFVESGMSVGGVILPPPGYLQSAYQSVRHAGGVCVADEVQVGFGRFGDYFWAFEQQGVTPDIVTMGKPFGNGMPLAAVVTTKEVSDAFHNGLEYFNTFGGNPVCCAAGLAVLDIIREEKLQAHAAEVGGVLRRRLAELAQRHRWIGDVRGQGLFIGIEFVRDRDTLEPATAETSDICSRMKDEHKILMSIDGPHDNVLVMKPPMCFSQADAESMLNALDSVLATLQDRRGSAITPTPT</sequence>
<evidence type="ECO:0000313" key="4">
    <source>
        <dbReference type="Proteomes" id="UP001642464"/>
    </source>
</evidence>
<keyword evidence="2" id="KW-0663">Pyridoxal phosphate</keyword>
<proteinExistence type="inferred from homology"/>
<dbReference type="PANTHER" id="PTHR45688">
    <property type="match status" value="1"/>
</dbReference>
<name>A0ABP0KPG3_9DINO</name>
<evidence type="ECO:0000256" key="2">
    <source>
        <dbReference type="ARBA" id="ARBA00022898"/>
    </source>
</evidence>